<gene>
    <name evidence="2" type="ORF">FHS34_001917</name>
</gene>
<sequence length="108" mass="11933">MRTSSDLTCFRRCAVLHGAPEAQPNGRAKLNGEKLHALGEPKSLNWPRKRVEQAYRDGTEVQLGVLGLVLNAMVLWTTWYIDAAVAQLRAEATRSATRTSHDCSLVPC</sequence>
<accession>A0A7W9UQ17</accession>
<feature type="domain" description="Tn3 transposase DDE" evidence="1">
    <location>
        <begin position="32"/>
        <end position="98"/>
    </location>
</feature>
<dbReference type="Pfam" id="PF01526">
    <property type="entry name" value="DDE_Tnp_Tn3"/>
    <property type="match status" value="1"/>
</dbReference>
<name>A0A7W9UQ17_9ACTN</name>
<evidence type="ECO:0000259" key="1">
    <source>
        <dbReference type="Pfam" id="PF01526"/>
    </source>
</evidence>
<evidence type="ECO:0000313" key="2">
    <source>
        <dbReference type="EMBL" id="MBB5926461.1"/>
    </source>
</evidence>
<reference evidence="2 3" key="1">
    <citation type="submission" date="2020-08" db="EMBL/GenBank/DDBJ databases">
        <title>Genomic Encyclopedia of Type Strains, Phase III (KMG-III): the genomes of soil and plant-associated and newly described type strains.</title>
        <authorList>
            <person name="Whitman W."/>
        </authorList>
    </citation>
    <scope>NUCLEOTIDE SEQUENCE [LARGE SCALE GENOMIC DNA]</scope>
    <source>
        <strain evidence="2 3">CECT 3313</strain>
    </source>
</reference>
<organism evidence="2 3">
    <name type="scientific">Streptomyces echinatus</name>
    <dbReference type="NCBI Taxonomy" id="67293"/>
    <lineage>
        <taxon>Bacteria</taxon>
        <taxon>Bacillati</taxon>
        <taxon>Actinomycetota</taxon>
        <taxon>Actinomycetes</taxon>
        <taxon>Kitasatosporales</taxon>
        <taxon>Streptomycetaceae</taxon>
        <taxon>Streptomyces</taxon>
    </lineage>
</organism>
<dbReference type="EMBL" id="JACHJK010000003">
    <property type="protein sequence ID" value="MBB5926461.1"/>
    <property type="molecule type" value="Genomic_DNA"/>
</dbReference>
<evidence type="ECO:0000313" key="3">
    <source>
        <dbReference type="Proteomes" id="UP000585836"/>
    </source>
</evidence>
<protein>
    <recommendedName>
        <fullName evidence="1">Tn3 transposase DDE domain-containing protein</fullName>
    </recommendedName>
</protein>
<dbReference type="AlphaFoldDB" id="A0A7W9UQ17"/>
<dbReference type="GO" id="GO:0004803">
    <property type="term" value="F:transposase activity"/>
    <property type="evidence" value="ECO:0007669"/>
    <property type="project" value="InterPro"/>
</dbReference>
<comment type="caution">
    <text evidence="2">The sequence shown here is derived from an EMBL/GenBank/DDBJ whole genome shotgun (WGS) entry which is preliminary data.</text>
</comment>
<dbReference type="InterPro" id="IPR002513">
    <property type="entry name" value="Tn3_Tnp_DDE_dom"/>
</dbReference>
<proteinExistence type="predicted"/>
<keyword evidence="3" id="KW-1185">Reference proteome</keyword>
<dbReference type="GO" id="GO:0006313">
    <property type="term" value="P:DNA transposition"/>
    <property type="evidence" value="ECO:0007669"/>
    <property type="project" value="InterPro"/>
</dbReference>
<dbReference type="Proteomes" id="UP000585836">
    <property type="component" value="Unassembled WGS sequence"/>
</dbReference>